<name>A0ABT9ZZI1_9BACI</name>
<proteinExistence type="predicted"/>
<comment type="caution">
    <text evidence="1">The sequence shown here is derived from an EMBL/GenBank/DDBJ whole genome shotgun (WGS) entry which is preliminary data.</text>
</comment>
<gene>
    <name evidence="1" type="ORF">J2S74_004075</name>
</gene>
<reference evidence="1 2" key="1">
    <citation type="submission" date="2023-07" db="EMBL/GenBank/DDBJ databases">
        <title>Genomic Encyclopedia of Type Strains, Phase IV (KMG-IV): sequencing the most valuable type-strain genomes for metagenomic binning, comparative biology and taxonomic classification.</title>
        <authorList>
            <person name="Goeker M."/>
        </authorList>
    </citation>
    <scope>NUCLEOTIDE SEQUENCE [LARGE SCALE GENOMIC DNA]</scope>
    <source>
        <strain evidence="1 2">DSM 9768</strain>
    </source>
</reference>
<accession>A0ABT9ZZI1</accession>
<sequence>MNLVVIRYGPSLIPSRLKFSFSMVGIIISMEVYPENRWHKRSHFIFCATEAMSEAAVIFTKVSMSALLIDTARRAEPLPVLFIIHVAVCTLGEVDGDVKAEALPVESVRL</sequence>
<keyword evidence="2" id="KW-1185">Reference proteome</keyword>
<protein>
    <submittedName>
        <fullName evidence="1">Uncharacterized protein</fullName>
    </submittedName>
</protein>
<evidence type="ECO:0000313" key="2">
    <source>
        <dbReference type="Proteomes" id="UP001230005"/>
    </source>
</evidence>
<evidence type="ECO:0000313" key="1">
    <source>
        <dbReference type="EMBL" id="MDQ0256653.1"/>
    </source>
</evidence>
<dbReference type="EMBL" id="JAUSUG010000018">
    <property type="protein sequence ID" value="MDQ0256653.1"/>
    <property type="molecule type" value="Genomic_DNA"/>
</dbReference>
<dbReference type="Proteomes" id="UP001230005">
    <property type="component" value="Unassembled WGS sequence"/>
</dbReference>
<organism evidence="1 2">
    <name type="scientific">Evansella vedderi</name>
    <dbReference type="NCBI Taxonomy" id="38282"/>
    <lineage>
        <taxon>Bacteria</taxon>
        <taxon>Bacillati</taxon>
        <taxon>Bacillota</taxon>
        <taxon>Bacilli</taxon>
        <taxon>Bacillales</taxon>
        <taxon>Bacillaceae</taxon>
        <taxon>Evansella</taxon>
    </lineage>
</organism>
<dbReference type="RefSeq" id="WP_307329127.1">
    <property type="nucleotide sequence ID" value="NZ_JAUSUG010000018.1"/>
</dbReference>